<comment type="caution">
    <text evidence="2">The sequence shown here is derived from an EMBL/GenBank/DDBJ whole genome shotgun (WGS) entry which is preliminary data.</text>
</comment>
<keyword evidence="3" id="KW-1185">Reference proteome</keyword>
<dbReference type="RefSeq" id="WP_280572339.1">
    <property type="nucleotide sequence ID" value="NZ_JARXRM010000008.1"/>
</dbReference>
<evidence type="ECO:0000313" key="2">
    <source>
        <dbReference type="EMBL" id="MDH5821626.1"/>
    </source>
</evidence>
<evidence type="ECO:0000313" key="3">
    <source>
        <dbReference type="Proteomes" id="UP001156940"/>
    </source>
</evidence>
<reference evidence="2 3" key="1">
    <citation type="submission" date="2023-04" db="EMBL/GenBank/DDBJ databases">
        <title>Luteimonas endophyticus RD2P54.</title>
        <authorList>
            <person name="Sun J.-Q."/>
        </authorList>
    </citation>
    <scope>NUCLEOTIDE SEQUENCE [LARGE SCALE GENOMIC DNA]</scope>
    <source>
        <strain evidence="2 3">RD2P54</strain>
    </source>
</reference>
<feature type="compositionally biased region" description="Low complexity" evidence="1">
    <location>
        <begin position="78"/>
        <end position="93"/>
    </location>
</feature>
<feature type="compositionally biased region" description="Basic and acidic residues" evidence="1">
    <location>
        <begin position="101"/>
        <end position="126"/>
    </location>
</feature>
<name>A0ABT6J478_9GAMM</name>
<gene>
    <name evidence="2" type="ORF">QFW77_01275</name>
</gene>
<evidence type="ECO:0000256" key="1">
    <source>
        <dbReference type="SAM" id="MobiDB-lite"/>
    </source>
</evidence>
<dbReference type="EMBL" id="JARXRM010000008">
    <property type="protein sequence ID" value="MDH5821626.1"/>
    <property type="molecule type" value="Genomic_DNA"/>
</dbReference>
<evidence type="ECO:0008006" key="4">
    <source>
        <dbReference type="Google" id="ProtNLM"/>
    </source>
</evidence>
<organism evidence="2 3">
    <name type="scientific">Luteimonas endophytica</name>
    <dbReference type="NCBI Taxonomy" id="3042023"/>
    <lineage>
        <taxon>Bacteria</taxon>
        <taxon>Pseudomonadati</taxon>
        <taxon>Pseudomonadota</taxon>
        <taxon>Gammaproteobacteria</taxon>
        <taxon>Lysobacterales</taxon>
        <taxon>Lysobacteraceae</taxon>
        <taxon>Luteimonas</taxon>
    </lineage>
</organism>
<protein>
    <recommendedName>
        <fullName evidence="4">Peptidoglycan-binding protein</fullName>
    </recommendedName>
</protein>
<feature type="compositionally biased region" description="Basic and acidic residues" evidence="1">
    <location>
        <begin position="55"/>
        <end position="67"/>
    </location>
</feature>
<accession>A0ABT6J478</accession>
<feature type="compositionally biased region" description="Pro residues" evidence="1">
    <location>
        <begin position="22"/>
        <end position="32"/>
    </location>
</feature>
<dbReference type="Proteomes" id="UP001156940">
    <property type="component" value="Unassembled WGS sequence"/>
</dbReference>
<sequence>AALGVAASLALAVGIAWQLRPQPEPFPAAPPDETPRGEIASIARDDPARAQAARPRLEVPREADAPDRQPPPAPAARPAPADTAAPRPDAPSAVQAQRARMAGDEREAMQARGEELRRQAARRREIAPAPAPVPVPVPPAPPAPSIDAGVAAEPERARSAPASATDTAIGRERVRGSAVTAQSVGDQRDPADLGVLESAPIEERTFHDQPLDDAPPATADSPRVHRAWLARIRELRDEGELEAARDSLREFHRRHPEVALPDDLAGLLDE</sequence>
<feature type="region of interest" description="Disordered" evidence="1">
    <location>
        <begin position="20"/>
        <end position="193"/>
    </location>
</feature>
<feature type="compositionally biased region" description="Pro residues" evidence="1">
    <location>
        <begin position="129"/>
        <end position="144"/>
    </location>
</feature>
<proteinExistence type="predicted"/>
<feature type="non-terminal residue" evidence="2">
    <location>
        <position position="1"/>
    </location>
</feature>
<feature type="compositionally biased region" description="Pro residues" evidence="1">
    <location>
        <begin position="68"/>
        <end position="77"/>
    </location>
</feature>